<gene>
    <name evidence="17" type="ORF">ECE50_005255</name>
</gene>
<dbReference type="Pfam" id="PF08240">
    <property type="entry name" value="ADH_N"/>
    <property type="match status" value="1"/>
</dbReference>
<proteinExistence type="predicted"/>
<evidence type="ECO:0000259" key="15">
    <source>
        <dbReference type="PROSITE" id="PS52004"/>
    </source>
</evidence>
<dbReference type="OrthoDB" id="1230081at2"/>
<evidence type="ECO:0000256" key="13">
    <source>
        <dbReference type="PROSITE-ProRule" id="PRU01363"/>
    </source>
</evidence>
<dbReference type="GO" id="GO:0005737">
    <property type="term" value="C:cytoplasm"/>
    <property type="evidence" value="ECO:0007669"/>
    <property type="project" value="UniProtKB-SubCell"/>
</dbReference>
<evidence type="ECO:0000256" key="6">
    <source>
        <dbReference type="ARBA" id="ARBA00022553"/>
    </source>
</evidence>
<dbReference type="Pfam" id="PF08659">
    <property type="entry name" value="KR"/>
    <property type="match status" value="1"/>
</dbReference>
<feature type="region of interest" description="C-terminal hotdog fold" evidence="13">
    <location>
        <begin position="1320"/>
        <end position="1468"/>
    </location>
</feature>
<keyword evidence="9" id="KW-0521">NADP</keyword>
<evidence type="ECO:0000256" key="1">
    <source>
        <dbReference type="ARBA" id="ARBA00001957"/>
    </source>
</evidence>
<feature type="domain" description="Carrier" evidence="14">
    <location>
        <begin position="97"/>
        <end position="174"/>
    </location>
</feature>
<dbReference type="InterPro" id="IPR020807">
    <property type="entry name" value="PKS_DH"/>
</dbReference>
<dbReference type="InterPro" id="IPR036736">
    <property type="entry name" value="ACP-like_sf"/>
</dbReference>
<feature type="domain" description="Carrier" evidence="14">
    <location>
        <begin position="2348"/>
        <end position="2421"/>
    </location>
</feature>
<dbReference type="InterPro" id="IPR011032">
    <property type="entry name" value="GroES-like_sf"/>
</dbReference>
<evidence type="ECO:0000256" key="4">
    <source>
        <dbReference type="ARBA" id="ARBA00022450"/>
    </source>
</evidence>
<dbReference type="InterPro" id="IPR049551">
    <property type="entry name" value="PKS_DH_C"/>
</dbReference>
<dbReference type="InterPro" id="IPR014030">
    <property type="entry name" value="Ketoacyl_synth_N"/>
</dbReference>
<dbReference type="Pfam" id="PF08242">
    <property type="entry name" value="Methyltransf_12"/>
    <property type="match status" value="1"/>
</dbReference>
<dbReference type="InterPro" id="IPR049552">
    <property type="entry name" value="PKS_DH_N"/>
</dbReference>
<dbReference type="GO" id="GO:0031177">
    <property type="term" value="F:phosphopantetheine binding"/>
    <property type="evidence" value="ECO:0007669"/>
    <property type="project" value="InterPro"/>
</dbReference>
<evidence type="ECO:0000256" key="7">
    <source>
        <dbReference type="ARBA" id="ARBA00022679"/>
    </source>
</evidence>
<dbReference type="PANTHER" id="PTHR43775">
    <property type="entry name" value="FATTY ACID SYNTHASE"/>
    <property type="match status" value="1"/>
</dbReference>
<dbReference type="InterPro" id="IPR013217">
    <property type="entry name" value="Methyltransf_12"/>
</dbReference>
<dbReference type="Pfam" id="PF13602">
    <property type="entry name" value="ADH_zinc_N_2"/>
    <property type="match status" value="1"/>
</dbReference>
<dbReference type="SMART" id="SM00829">
    <property type="entry name" value="PKS_ER"/>
    <property type="match status" value="1"/>
</dbReference>
<dbReference type="Pfam" id="PF22621">
    <property type="entry name" value="CurL-like_PKS_C"/>
    <property type="match status" value="1"/>
</dbReference>
<keyword evidence="8" id="KW-0677">Repeat</keyword>
<dbReference type="InterPro" id="IPR050091">
    <property type="entry name" value="PKS_NRPS_Biosynth_Enz"/>
</dbReference>
<dbReference type="Pfam" id="PF00109">
    <property type="entry name" value="ketoacyl-synt"/>
    <property type="match status" value="2"/>
</dbReference>
<dbReference type="Gene3D" id="3.40.47.10">
    <property type="match status" value="2"/>
</dbReference>
<dbReference type="SMART" id="SM00825">
    <property type="entry name" value="PKS_KS"/>
    <property type="match status" value="2"/>
</dbReference>
<dbReference type="GO" id="GO:0005886">
    <property type="term" value="C:plasma membrane"/>
    <property type="evidence" value="ECO:0007669"/>
    <property type="project" value="TreeGrafter"/>
</dbReference>
<dbReference type="EMBL" id="RIAR02000001">
    <property type="protein sequence ID" value="NSL86224.1"/>
    <property type="molecule type" value="Genomic_DNA"/>
</dbReference>
<dbReference type="Gene3D" id="3.10.129.110">
    <property type="entry name" value="Polyketide synthase dehydratase"/>
    <property type="match status" value="1"/>
</dbReference>
<dbReference type="PROSITE" id="PS52004">
    <property type="entry name" value="KS3_2"/>
    <property type="match status" value="2"/>
</dbReference>
<dbReference type="SUPFAM" id="SSF47336">
    <property type="entry name" value="ACP-like"/>
    <property type="match status" value="2"/>
</dbReference>
<dbReference type="SUPFAM" id="SSF53335">
    <property type="entry name" value="S-adenosyl-L-methionine-dependent methyltransferases"/>
    <property type="match status" value="1"/>
</dbReference>
<dbReference type="PANTHER" id="PTHR43775:SF37">
    <property type="entry name" value="SI:DKEY-61P9.11"/>
    <property type="match status" value="1"/>
</dbReference>
<sequence>MTDIFQYILQELKNGRLSKEAAMEMLHAEREKARMAAQSPAADKPTGILLQPLSANGHQEESDVQVTLAALPGNGQPAHAVAVPEETVTDAAAAPLIPLEQLQQELIISLADALYQKAERIDPHKKFIEMGLDSIVGVEWIRAVNRKYSVSLSVTKVYDYPTIHEFAPVLQAEMGKKGKKGNSRAVRPDETTKSPVTAPLKEELPATLPVQDVIPASYGLVMNGVHKLEELQLLPWEKESPAPDEVRIAVKASAINFPDVMCVKGLYPTIPDYPFVPGFEVSGVIDAVGSAVSGFKQGDEVVAITGRQLGGHAAFVNAPAVNTVRKPVNVSFEEACSLPVVFGTVYAAFETGQLSEGEHVLIQTATGGCGLMAIQLAHLRHCTIYGTAGKTGKLEILQQLQVPHVMNYKTAFDKEILQITNGRGVDVVLNMLSGDGIQKGLNCLAPSGRYLELAVHALKTSPALDLSRLTANQSLHSIDLRRLGFDKGVHGKELLERMVSWVEEGKIVPVVSRVYPLSRIQEALAYVDEGLHIGKVVISHTQQAMTDLTAQCIQRLQEHKAAADKNIFTRHDVPAADQPLTAAYEGIAVIGISGQFPQSADAAAFWQNIAEGKDCITVVPEKRWSVAQYYDPVLSPGKSNSKWMGAVTDADCFDPLFFSISPVEAMVMDPQQRLFLENCWHCIEDAGLDPAGLSGSRCGVFVGVGTGDYGQVMDQQRLNAQGLMGVSTSILSARISYLLNLKGPCLAIDTACSSSLVAIAEACNSLVLGTSDLALAGGVCVLSGPLTHILTSHAGMLSPEGRCFTFDNRADGYVPGEGAGVVLLKRLSDAVRDKDPVYGVIRGWGINQDGKTNGITAPSVNSQIALEKEIYQRFNIDPATISLVEAHGTGTKLGDPIEVEALTASFRAFTDKEYYCALGSVKSNIGHLLTAAGAAGIIKVLKALEQKQLPPSIHFQELNEHIDLDNSPFYVNTSLREWPAVPGVPRRAAVSSFGFSGTNSHLVVEEFVSPYTVSSQATGPFIFVLSAQSMEQLKVYAGRLKTALEAQDTLLPEDVAYTLQTGRTALDCRLALVAGSRAELLDKLQRYIAGIAAEGVFVSCITNAPVKGATADRDEEQRMLLQLWIQQKRPDKIAALWTEGSTIIWERLYENSLPRRVHLPGYPFARESYWTENNTEESTVIHTTAVLHPLLHRNISGFAGICFSSTFTGSEFFLADHEVKGQHLLPGVAFVEMARAAIAEAATAPEPGMHLRFRHLVWKRPAVAGATPLQLQVQLTAAQQEIGFAISDDGNMTPCFEGHATWHPGTAATADIAAIQARCDEQQFSGKECYEIFRSLGITYGPSFQGITQLYTGQGQVLAAIKLPDTTGDDASRFVLHPALADAALQASIGLLLQQKEPLKAALPFALETLDIYSACTSHMWVHIRFNSSAVTDSKVQKLDADLYDAAGRLCVRITGFTSRIPEENIPHHPVSGNNEAPLTGTLMMTPVWDAVNIPQTAAITAPATWLLAGGIAEDRHTLQQLFPQAQVLPLHAQNPGNITTGTHLVWIAPDNIPDFNDSAALIAAQEPGVLSFFRLIKTLLQRGYATHELSWTIITRSCVSTGPHDRIRPVHAALHGLCGAMAKEFPHWSVRLADIPEGVPVPWEQILRLPADAAGNALAWRDGSWYSQRLALLEQSSPAASLYRRNGVYVVIGGAGGIGTEWTEYMIRNWQAQVIWIGRRPEDAAMRTRREQLGALGGMPDYIQADATDAAALRAAHATVVSRYGRIHGVIQSAIVLQDQGLLNMEESAFQAALCAKADISIHLAQVFGNEKPDFVLFFSSMVSYLKNAGQSNYAAGSTFEDAYARYLAQQWNCPVKTMNWGYWGHTGIVSGAAYRQRMHEAGVGSVASPEAMAALEQLLTGPFDSMALMNAIQPLSSPVIRPLEKISVYPLQLASLTSASAAVYHHLEQPGDSMTEQLQQLDRLLCRLLWGQLQSMGIFIEERVSVAALKAGIRLPAAYDRWLDESLSQLEKHGYMQYDGRYCIVQQLRPTDMNAAWQEWEQQKVIWKEDASMQAHLLLAEHTLRALPKVLSGKKSATDVIFPGSSMELVEGIYKENKISGYFDRMLAATIVAYIEERRRKDPAAKIRILEAGAGTGGTSAVLFAHLRPYAASIETYCYTDISRAFLLHAEEHYGPDVPYLTYKVFDVSIPAAEQDIPAGAYDIVIAANVLHATPDVRRTLRNLKTLLPANGRLLLHELSQKALVAHLTFGLLDGWWLYEDEALRIPGSPVLSPEKWVQALQDEGFRQIAFPAATAHHLGHQVVIAESDGIIRRPLILSQEKTTAPVPVPVAEPQPQQPPSGDAVPAARELIKKVLAKALKLAPERIGLHTPFEKYGIDSILQVTLVRELEKTTGALPATLFFEYVTVQELAEYLAVNHAGQLISGTDIQAEVTAPAAPVTVSKTTEAQPVPLPAAGYGPEDIAIIGISGRYPGADNLEVFWEKLKSGANSITAAPTGRWRNNPAASHNGNAHTESGYYGGFLEHTDRFDYQLFGITPDQVHELSPETRLFLEVVWETLEDAGYNTTMLQQLQTAQGAGVGVFAGAMYNQYPWSMPTAALGELSSNATEWHIANRVSHFFQLTGPSLVVNTACSSSLTAIHLACESLRQQNCAMAVAGGVNLTLAVSKYAALQQKNLLGSGQESRSFGVNTGFIPGEGVGAVILKPLSQALKDKDHIRGIIKGSFINHSGGRQLYNAPDPKQEAQLIINSLRRSATDPVTIGYVEAAANGSSLGDAVEVVALQQAFASFTDKKQYCALGAVKSNIGHLEAASGISQLTKVLLQLEHKLLVPSINANPRNPNIRLEQTAFRLQETCSPWDAVTDPISGMTLPRRSMINSFGAGGAYASLVIEEYIPSPATARQESKPAVFLFSAGTPHSLWQYLEAMQTLLHKDNTVAAADIAYSLLRNNHELPYRAAIIASSAEELLAGITGLLQERRSTPFKGIYLQIAPPAAEMPDEVFMPVTATADSNLYEVADKWTDRYAVDFSALINTGTSRFIPLPKYVFDHGQIFHPEQIQQQQILTDTSPDPDEQRVRQVLEQLSKGQLSREAAMQLIQV</sequence>
<feature type="region of interest" description="N-terminal hotdog fold" evidence="13">
    <location>
        <begin position="1188"/>
        <end position="1307"/>
    </location>
</feature>
<dbReference type="PROSITE" id="PS50075">
    <property type="entry name" value="CARRIER"/>
    <property type="match status" value="2"/>
</dbReference>
<dbReference type="Pfam" id="PF22336">
    <property type="entry name" value="RhiE-like_linker"/>
    <property type="match status" value="1"/>
</dbReference>
<feature type="active site" description="Proton donor; for dehydratase activity" evidence="13">
    <location>
        <position position="1382"/>
    </location>
</feature>
<dbReference type="GO" id="GO:0004315">
    <property type="term" value="F:3-oxoacyl-[acyl-carrier-protein] synthase activity"/>
    <property type="evidence" value="ECO:0007669"/>
    <property type="project" value="InterPro"/>
</dbReference>
<dbReference type="InterPro" id="IPR013154">
    <property type="entry name" value="ADH-like_N"/>
</dbReference>
<dbReference type="Pfam" id="PF00550">
    <property type="entry name" value="PP-binding"/>
    <property type="match status" value="2"/>
</dbReference>
<dbReference type="GO" id="GO:0016491">
    <property type="term" value="F:oxidoreductase activity"/>
    <property type="evidence" value="ECO:0007669"/>
    <property type="project" value="InterPro"/>
</dbReference>
<keyword evidence="18" id="KW-1185">Reference proteome</keyword>
<dbReference type="InterPro" id="IPR054514">
    <property type="entry name" value="RhiE-like_linker"/>
</dbReference>
<dbReference type="Pfam" id="PF02801">
    <property type="entry name" value="Ketoacyl-synt_C"/>
    <property type="match status" value="2"/>
</dbReference>
<dbReference type="InterPro" id="IPR029063">
    <property type="entry name" value="SAM-dependent_MTases_sf"/>
</dbReference>
<evidence type="ECO:0000313" key="18">
    <source>
        <dbReference type="Proteomes" id="UP000281028"/>
    </source>
</evidence>
<dbReference type="GO" id="GO:0006633">
    <property type="term" value="P:fatty acid biosynthetic process"/>
    <property type="evidence" value="ECO:0007669"/>
    <property type="project" value="InterPro"/>
</dbReference>
<dbReference type="InterPro" id="IPR049900">
    <property type="entry name" value="PKS_mFAS_DH"/>
</dbReference>
<accession>A0A433WPI5</accession>
<dbReference type="InterPro" id="IPR014031">
    <property type="entry name" value="Ketoacyl_synth_C"/>
</dbReference>
<dbReference type="CDD" id="cd00833">
    <property type="entry name" value="PKS"/>
    <property type="match status" value="2"/>
</dbReference>
<dbReference type="PROSITE" id="PS00012">
    <property type="entry name" value="PHOSPHOPANTETHEINE"/>
    <property type="match status" value="2"/>
</dbReference>
<feature type="domain" description="Ketosynthase family 3 (KS3)" evidence="15">
    <location>
        <begin position="584"/>
        <end position="1006"/>
    </location>
</feature>
<feature type="domain" description="Ketosynthase family 3 (KS3)" evidence="15">
    <location>
        <begin position="2462"/>
        <end position="2894"/>
    </location>
</feature>
<dbReference type="InterPro" id="IPR013968">
    <property type="entry name" value="PKS_KR"/>
</dbReference>
<dbReference type="InterPro" id="IPR009081">
    <property type="entry name" value="PP-bd_ACP"/>
</dbReference>
<dbReference type="CDD" id="cd08953">
    <property type="entry name" value="KR_2_SDR_x"/>
    <property type="match status" value="1"/>
</dbReference>
<dbReference type="InterPro" id="IPR036291">
    <property type="entry name" value="NAD(P)-bd_dom_sf"/>
</dbReference>
<evidence type="ECO:0000256" key="8">
    <source>
        <dbReference type="ARBA" id="ARBA00022737"/>
    </source>
</evidence>
<evidence type="ECO:0000256" key="2">
    <source>
        <dbReference type="ARBA" id="ARBA00004496"/>
    </source>
</evidence>
<keyword evidence="6" id="KW-0597">Phosphoprotein</keyword>
<dbReference type="Gene3D" id="1.10.1200.10">
    <property type="entry name" value="ACP-like"/>
    <property type="match status" value="2"/>
</dbReference>
<dbReference type="Gene3D" id="3.40.50.150">
    <property type="entry name" value="Vaccinia Virus protein VP39"/>
    <property type="match status" value="1"/>
</dbReference>
<dbReference type="SMART" id="SM00826">
    <property type="entry name" value="PKS_DH"/>
    <property type="match status" value="1"/>
</dbReference>
<dbReference type="Gene3D" id="3.90.180.10">
    <property type="entry name" value="Medium-chain alcohol dehydrogenases, catalytic domain"/>
    <property type="match status" value="1"/>
</dbReference>
<dbReference type="GO" id="GO:0071770">
    <property type="term" value="P:DIM/DIP cell wall layer assembly"/>
    <property type="evidence" value="ECO:0007669"/>
    <property type="project" value="TreeGrafter"/>
</dbReference>
<dbReference type="SMART" id="SM00822">
    <property type="entry name" value="PKS_KR"/>
    <property type="match status" value="1"/>
</dbReference>
<dbReference type="SUPFAM" id="SSF53901">
    <property type="entry name" value="Thiolase-like"/>
    <property type="match status" value="2"/>
</dbReference>
<evidence type="ECO:0000256" key="9">
    <source>
        <dbReference type="ARBA" id="ARBA00022857"/>
    </source>
</evidence>
<dbReference type="InterPro" id="IPR020806">
    <property type="entry name" value="PKS_PP-bd"/>
</dbReference>
<evidence type="ECO:0000313" key="17">
    <source>
        <dbReference type="EMBL" id="NSL86224.1"/>
    </source>
</evidence>
<dbReference type="SUPFAM" id="SSF50129">
    <property type="entry name" value="GroES-like"/>
    <property type="match status" value="1"/>
</dbReference>
<dbReference type="InterPro" id="IPR020841">
    <property type="entry name" value="PKS_Beta-ketoAc_synthase_dom"/>
</dbReference>
<name>A0A433WPI5_9BACT</name>
<dbReference type="InterPro" id="IPR020843">
    <property type="entry name" value="ER"/>
</dbReference>
<evidence type="ECO:0000259" key="14">
    <source>
        <dbReference type="PROSITE" id="PS50075"/>
    </source>
</evidence>
<dbReference type="SUPFAM" id="SSF51735">
    <property type="entry name" value="NAD(P)-binding Rossmann-fold domains"/>
    <property type="match status" value="3"/>
</dbReference>
<protein>
    <submittedName>
        <fullName evidence="17">SDR family NAD(P)-dependent oxidoreductase</fullName>
    </submittedName>
</protein>
<dbReference type="GO" id="GO:0004312">
    <property type="term" value="F:fatty acid synthase activity"/>
    <property type="evidence" value="ECO:0007669"/>
    <property type="project" value="TreeGrafter"/>
</dbReference>
<evidence type="ECO:0000256" key="10">
    <source>
        <dbReference type="ARBA" id="ARBA00023268"/>
    </source>
</evidence>
<dbReference type="CDD" id="cd02440">
    <property type="entry name" value="AdoMet_MTases"/>
    <property type="match status" value="1"/>
</dbReference>
<keyword evidence="7" id="KW-0808">Transferase</keyword>
<dbReference type="PROSITE" id="PS00606">
    <property type="entry name" value="KS3_1"/>
    <property type="match status" value="2"/>
</dbReference>
<dbReference type="InterPro" id="IPR016039">
    <property type="entry name" value="Thiolase-like"/>
</dbReference>
<dbReference type="InterPro" id="IPR057326">
    <property type="entry name" value="KR_dom"/>
</dbReference>
<dbReference type="PROSITE" id="PS52019">
    <property type="entry name" value="PKS_MFAS_DH"/>
    <property type="match status" value="1"/>
</dbReference>
<comment type="caution">
    <text evidence="17">The sequence shown here is derived from an EMBL/GenBank/DDBJ whole genome shotgun (WGS) entry which is preliminary data.</text>
</comment>
<keyword evidence="10" id="KW-0511">Multifunctional enzyme</keyword>
<keyword evidence="4" id="KW-0596">Phosphopantetheine</keyword>
<dbReference type="Gene3D" id="1.10.1240.100">
    <property type="match status" value="2"/>
</dbReference>
<dbReference type="SMART" id="SM01294">
    <property type="entry name" value="PKS_PP_betabranch"/>
    <property type="match status" value="2"/>
</dbReference>
<feature type="domain" description="PKS/mFAS DH" evidence="16">
    <location>
        <begin position="1188"/>
        <end position="1468"/>
    </location>
</feature>
<evidence type="ECO:0000259" key="16">
    <source>
        <dbReference type="PROSITE" id="PS52019"/>
    </source>
</evidence>
<dbReference type="Proteomes" id="UP000281028">
    <property type="component" value="Unassembled WGS sequence"/>
</dbReference>
<dbReference type="InterPro" id="IPR042104">
    <property type="entry name" value="PKS_dehydratase_sf"/>
</dbReference>
<evidence type="ECO:0000256" key="3">
    <source>
        <dbReference type="ARBA" id="ARBA00004792"/>
    </source>
</evidence>
<dbReference type="SMART" id="SM00823">
    <property type="entry name" value="PKS_PP"/>
    <property type="match status" value="2"/>
</dbReference>
<keyword evidence="11" id="KW-0012">Acyltransferase</keyword>
<comment type="pathway">
    <text evidence="3">Antibiotic biosynthesis.</text>
</comment>
<evidence type="ECO:0000256" key="12">
    <source>
        <dbReference type="ARBA" id="ARBA00054155"/>
    </source>
</evidence>
<comment type="function">
    <text evidence="12">Involved in production of the polyketide antibiotic thailandamide.</text>
</comment>
<dbReference type="Gene3D" id="3.40.50.720">
    <property type="entry name" value="NAD(P)-binding Rossmann-like Domain"/>
    <property type="match status" value="2"/>
</dbReference>
<organism evidence="17 18">
    <name type="scientific">Chitinophaga solisilvae</name>
    <dbReference type="NCBI Taxonomy" id="1233460"/>
    <lineage>
        <taxon>Bacteria</taxon>
        <taxon>Pseudomonadati</taxon>
        <taxon>Bacteroidota</taxon>
        <taxon>Chitinophagia</taxon>
        <taxon>Chitinophagales</taxon>
        <taxon>Chitinophagaceae</taxon>
        <taxon>Chitinophaga</taxon>
    </lineage>
</organism>
<dbReference type="InterPro" id="IPR018201">
    <property type="entry name" value="Ketoacyl_synth_AS"/>
</dbReference>
<evidence type="ECO:0000256" key="11">
    <source>
        <dbReference type="ARBA" id="ARBA00023315"/>
    </source>
</evidence>
<comment type="cofactor">
    <cofactor evidence="1">
        <name>pantetheine 4'-phosphate</name>
        <dbReference type="ChEBI" id="CHEBI:47942"/>
    </cofactor>
</comment>
<keyword evidence="5" id="KW-0963">Cytoplasm</keyword>
<dbReference type="FunFam" id="3.40.47.10:FF:000019">
    <property type="entry name" value="Polyketide synthase type I"/>
    <property type="match status" value="1"/>
</dbReference>
<dbReference type="Pfam" id="PF21089">
    <property type="entry name" value="PKS_DH_N"/>
    <property type="match status" value="1"/>
</dbReference>
<dbReference type="Pfam" id="PF14765">
    <property type="entry name" value="PS-DH"/>
    <property type="match status" value="1"/>
</dbReference>
<reference evidence="17" key="1">
    <citation type="submission" date="2020-05" db="EMBL/GenBank/DDBJ databases">
        <title>Chitinophaga laudate sp. nov., isolated from a tropical peat swamp.</title>
        <authorList>
            <person name="Goh C.B.S."/>
            <person name="Lee M.S."/>
            <person name="Parimannan S."/>
            <person name="Pasbakhsh P."/>
            <person name="Yule C.M."/>
            <person name="Rajandas H."/>
            <person name="Loke S."/>
            <person name="Croft L."/>
            <person name="Tan J.B.L."/>
        </authorList>
    </citation>
    <scope>NUCLEOTIDE SEQUENCE</scope>
    <source>
        <strain evidence="17">Mgbs1</strain>
    </source>
</reference>
<comment type="subcellular location">
    <subcellularLocation>
        <location evidence="2">Cytoplasm</location>
    </subcellularLocation>
</comment>
<feature type="active site" description="Proton acceptor; for dehydratase activity" evidence="13">
    <location>
        <position position="1217"/>
    </location>
</feature>
<dbReference type="InterPro" id="IPR006162">
    <property type="entry name" value="Ppantetheine_attach_site"/>
</dbReference>
<evidence type="ECO:0000256" key="5">
    <source>
        <dbReference type="ARBA" id="ARBA00022490"/>
    </source>
</evidence>
<dbReference type="FunFam" id="1.10.1200.10:FF:000019">
    <property type="entry name" value="Phenolpthiocerol synthesis type-I polyketide synthase PPSA"/>
    <property type="match status" value="1"/>
</dbReference>